<protein>
    <submittedName>
        <fullName evidence="1">DUF2336 domain-containing protein</fullName>
    </submittedName>
</protein>
<dbReference type="RefSeq" id="WP_046828308.1">
    <property type="nucleotide sequence ID" value="NZ_LBIA02000001.1"/>
</dbReference>
<dbReference type="OrthoDB" id="7888976at2"/>
<dbReference type="Proteomes" id="UP000034832">
    <property type="component" value="Unassembled WGS sequence"/>
</dbReference>
<name>A0A4U6BLH9_9BRAD</name>
<dbReference type="EMBL" id="LBIA02000001">
    <property type="protein sequence ID" value="TKT71082.1"/>
    <property type="molecule type" value="Genomic_DNA"/>
</dbReference>
<comment type="caution">
    <text evidence="1">The sequence shown here is derived from an EMBL/GenBank/DDBJ whole genome shotgun (WGS) entry which is preliminary data.</text>
</comment>
<proteinExistence type="predicted"/>
<dbReference type="STRING" id="211460.YH63_12445"/>
<evidence type="ECO:0000313" key="2">
    <source>
        <dbReference type="Proteomes" id="UP000034832"/>
    </source>
</evidence>
<dbReference type="InterPro" id="IPR019285">
    <property type="entry name" value="DUF2336"/>
</dbReference>
<accession>A0A4U6BLH9</accession>
<sequence length="363" mass="39395">MAAAFSLIPELDEIVKNGTAEKRAEAIERISGLFLQGAAHFETQHVALFDDILVGLVPATEIETRVELAERLSKLDNAPPTLVKQLARESEISIAGPILSRSPLLDDPTLVDIARGKGQEHLAAISGRPTLSPSVTDVIVRRGDREVVRSVAANAGAQFSEFGYSGLVKRATDDGMLALTVGQREDLPAATLKQLLAKSVDLVRRRLFDMAKPKQRAAINQAMIELSGAPKSQPQTRDFEPAQRAILALHQAGELDEAVLLGFAKQHKYEESVAALAALTGMRISVVHQLVLGDRYDPVLLLGKSIGLEWATVRALVVLRLGPGRVPSGPDIEEARINYDRLSPATAQRVLTFWRLRDKGKPA</sequence>
<gene>
    <name evidence="1" type="ORF">YH63_006485</name>
</gene>
<keyword evidence="2" id="KW-1185">Reference proteome</keyword>
<evidence type="ECO:0000313" key="1">
    <source>
        <dbReference type="EMBL" id="TKT71082.1"/>
    </source>
</evidence>
<dbReference type="AlphaFoldDB" id="A0A4U6BLH9"/>
<dbReference type="Pfam" id="PF10098">
    <property type="entry name" value="DUF2336"/>
    <property type="match status" value="1"/>
</dbReference>
<reference evidence="1" key="1">
    <citation type="submission" date="2019-04" db="EMBL/GenBank/DDBJ databases">
        <title>Whole genome sequencing of cave bacteria.</title>
        <authorList>
            <person name="Gan H.M."/>
            <person name="Barton H."/>
            <person name="Savka M.A."/>
        </authorList>
    </citation>
    <scope>NUCLEOTIDE SEQUENCE [LARGE SCALE GENOMIC DNA]</scope>
    <source>
        <strain evidence="1">LC387</strain>
    </source>
</reference>
<organism evidence="1 2">
    <name type="scientific">Afipia massiliensis</name>
    <dbReference type="NCBI Taxonomy" id="211460"/>
    <lineage>
        <taxon>Bacteria</taxon>
        <taxon>Pseudomonadati</taxon>
        <taxon>Pseudomonadota</taxon>
        <taxon>Alphaproteobacteria</taxon>
        <taxon>Hyphomicrobiales</taxon>
        <taxon>Nitrobacteraceae</taxon>
        <taxon>Afipia</taxon>
    </lineage>
</organism>